<evidence type="ECO:0008006" key="3">
    <source>
        <dbReference type="Google" id="ProtNLM"/>
    </source>
</evidence>
<organism evidence="1 2">
    <name type="scientific">Sphingobacterium litopenaei</name>
    <dbReference type="NCBI Taxonomy" id="2763500"/>
    <lineage>
        <taxon>Bacteria</taxon>
        <taxon>Pseudomonadati</taxon>
        <taxon>Bacteroidota</taxon>
        <taxon>Sphingobacteriia</taxon>
        <taxon>Sphingobacteriales</taxon>
        <taxon>Sphingobacteriaceae</taxon>
        <taxon>Sphingobacterium</taxon>
    </lineage>
</organism>
<sequence>MKKYVAPVVQVDVIELELSFAAGSAVVSPLGYNDDPLQESWEEESMVQEFEW</sequence>
<proteinExistence type="predicted"/>
<dbReference type="EMBL" id="JACOIJ010000001">
    <property type="protein sequence ID" value="MBD1428200.1"/>
    <property type="molecule type" value="Genomic_DNA"/>
</dbReference>
<evidence type="ECO:0000313" key="1">
    <source>
        <dbReference type="EMBL" id="MBD1428200.1"/>
    </source>
</evidence>
<comment type="caution">
    <text evidence="1">The sequence shown here is derived from an EMBL/GenBank/DDBJ whole genome shotgun (WGS) entry which is preliminary data.</text>
</comment>
<name>A0ABR7YA66_9SPHI</name>
<keyword evidence="2" id="KW-1185">Reference proteome</keyword>
<gene>
    <name evidence="1" type="ORF">H8B04_01250</name>
</gene>
<dbReference type="RefSeq" id="WP_190301197.1">
    <property type="nucleotide sequence ID" value="NZ_JACOIJ010000001.1"/>
</dbReference>
<dbReference type="Proteomes" id="UP000651271">
    <property type="component" value="Unassembled WGS sequence"/>
</dbReference>
<accession>A0ABR7YA66</accession>
<evidence type="ECO:0000313" key="2">
    <source>
        <dbReference type="Proteomes" id="UP000651271"/>
    </source>
</evidence>
<reference evidence="1 2" key="1">
    <citation type="submission" date="2020-08" db="EMBL/GenBank/DDBJ databases">
        <title>Sphingobacterium sp. DN04309 isolated from aquaculture water.</title>
        <authorList>
            <person name="Zhang M."/>
        </authorList>
    </citation>
    <scope>NUCLEOTIDE SEQUENCE [LARGE SCALE GENOMIC DNA]</scope>
    <source>
        <strain evidence="1 2">DN04309</strain>
    </source>
</reference>
<protein>
    <recommendedName>
        <fullName evidence="3">Lasso RiPP family leader peptide-containing protein</fullName>
    </recommendedName>
</protein>